<sequence>MMYCNTGNTIVTEILLAAQPSDMAGKHLGASSRAGWGCCSSLPLPTLALCTVRGATEHVGWVSGTASATQLNHLNKTKLISR</sequence>
<protein>
    <submittedName>
        <fullName evidence="1">Uncharacterized protein</fullName>
    </submittedName>
</protein>
<comment type="caution">
    <text evidence="1">The sequence shown here is derived from an EMBL/GenBank/DDBJ whole genome shotgun (WGS) entry which is preliminary data.</text>
</comment>
<proteinExistence type="predicted"/>
<dbReference type="EMBL" id="VSRR010060226">
    <property type="protein sequence ID" value="MPC82599.1"/>
    <property type="molecule type" value="Genomic_DNA"/>
</dbReference>
<dbReference type="Proteomes" id="UP000324222">
    <property type="component" value="Unassembled WGS sequence"/>
</dbReference>
<name>A0A5B7IKZ5_PORTR</name>
<evidence type="ECO:0000313" key="2">
    <source>
        <dbReference type="Proteomes" id="UP000324222"/>
    </source>
</evidence>
<accession>A0A5B7IKZ5</accession>
<organism evidence="1 2">
    <name type="scientific">Portunus trituberculatus</name>
    <name type="common">Swimming crab</name>
    <name type="synonym">Neptunus trituberculatus</name>
    <dbReference type="NCBI Taxonomy" id="210409"/>
    <lineage>
        <taxon>Eukaryota</taxon>
        <taxon>Metazoa</taxon>
        <taxon>Ecdysozoa</taxon>
        <taxon>Arthropoda</taxon>
        <taxon>Crustacea</taxon>
        <taxon>Multicrustacea</taxon>
        <taxon>Malacostraca</taxon>
        <taxon>Eumalacostraca</taxon>
        <taxon>Eucarida</taxon>
        <taxon>Decapoda</taxon>
        <taxon>Pleocyemata</taxon>
        <taxon>Brachyura</taxon>
        <taxon>Eubrachyura</taxon>
        <taxon>Portunoidea</taxon>
        <taxon>Portunidae</taxon>
        <taxon>Portuninae</taxon>
        <taxon>Portunus</taxon>
    </lineage>
</organism>
<evidence type="ECO:0000313" key="1">
    <source>
        <dbReference type="EMBL" id="MPC82599.1"/>
    </source>
</evidence>
<gene>
    <name evidence="1" type="ORF">E2C01_077274</name>
</gene>
<keyword evidence="2" id="KW-1185">Reference proteome</keyword>
<dbReference type="AlphaFoldDB" id="A0A5B7IKZ5"/>
<reference evidence="1 2" key="1">
    <citation type="submission" date="2019-05" db="EMBL/GenBank/DDBJ databases">
        <title>Another draft genome of Portunus trituberculatus and its Hox gene families provides insights of decapod evolution.</title>
        <authorList>
            <person name="Jeong J.-H."/>
            <person name="Song I."/>
            <person name="Kim S."/>
            <person name="Choi T."/>
            <person name="Kim D."/>
            <person name="Ryu S."/>
            <person name="Kim W."/>
        </authorList>
    </citation>
    <scope>NUCLEOTIDE SEQUENCE [LARGE SCALE GENOMIC DNA]</scope>
    <source>
        <tissue evidence="1">Muscle</tissue>
    </source>
</reference>